<dbReference type="GO" id="GO:0005654">
    <property type="term" value="C:nucleoplasm"/>
    <property type="evidence" value="ECO:0007669"/>
    <property type="project" value="TreeGrafter"/>
</dbReference>
<dbReference type="Gene3D" id="1.20.120.180">
    <property type="entry name" value="Proteasome activator pa28, C-terminal domain"/>
    <property type="match status" value="1"/>
</dbReference>
<dbReference type="Pfam" id="PF02252">
    <property type="entry name" value="PA28_C"/>
    <property type="match status" value="1"/>
</dbReference>
<feature type="domain" description="Proteasome activator PA28 C-terminal" evidence="3">
    <location>
        <begin position="125"/>
        <end position="266"/>
    </location>
</feature>
<dbReference type="InterPro" id="IPR009077">
    <property type="entry name" value="Proteasome_activ_PA28"/>
</dbReference>
<dbReference type="InterPro" id="IPR003186">
    <property type="entry name" value="PA28_C"/>
</dbReference>
<dbReference type="GO" id="GO:0005737">
    <property type="term" value="C:cytoplasm"/>
    <property type="evidence" value="ECO:0007669"/>
    <property type="project" value="TreeGrafter"/>
</dbReference>
<evidence type="ECO:0000256" key="2">
    <source>
        <dbReference type="ARBA" id="ARBA00022942"/>
    </source>
</evidence>
<reference evidence="4" key="1">
    <citation type="submission" date="2022-08" db="EMBL/GenBank/DDBJ databases">
        <title>Novel sulphate-reducing endosymbionts in the free-living metamonad Anaeramoeba.</title>
        <authorList>
            <person name="Jerlstrom-Hultqvist J."/>
            <person name="Cepicka I."/>
            <person name="Gallot-Lavallee L."/>
            <person name="Salas-Leiva D."/>
            <person name="Curtis B.A."/>
            <person name="Zahonova K."/>
            <person name="Pipaliya S."/>
            <person name="Dacks J."/>
            <person name="Roger A.J."/>
        </authorList>
    </citation>
    <scope>NUCLEOTIDE SEQUENCE</scope>
    <source>
        <strain evidence="4">Busselton2</strain>
    </source>
</reference>
<comment type="similarity">
    <text evidence="1">Belongs to the PA28 family.</text>
</comment>
<protein>
    <submittedName>
        <fullName evidence="4">Proteasome regulator pa28</fullName>
    </submittedName>
</protein>
<dbReference type="FunFam" id="1.20.120.180:FF:000002">
    <property type="entry name" value="Proteasome activator complex subunit 1"/>
    <property type="match status" value="1"/>
</dbReference>
<name>A0AAV7YMH9_9EUKA</name>
<dbReference type="Proteomes" id="UP001146793">
    <property type="component" value="Unassembled WGS sequence"/>
</dbReference>
<dbReference type="SUPFAM" id="SSF47216">
    <property type="entry name" value="Proteasome activator"/>
    <property type="match status" value="1"/>
</dbReference>
<evidence type="ECO:0000313" key="5">
    <source>
        <dbReference type="Proteomes" id="UP001146793"/>
    </source>
</evidence>
<dbReference type="GO" id="GO:0008537">
    <property type="term" value="C:proteasome activator complex"/>
    <property type="evidence" value="ECO:0007669"/>
    <property type="project" value="InterPro"/>
</dbReference>
<dbReference type="EMBL" id="JANTQA010000048">
    <property type="protein sequence ID" value="KAJ3430921.1"/>
    <property type="molecule type" value="Genomic_DNA"/>
</dbReference>
<dbReference type="PANTHER" id="PTHR10660">
    <property type="entry name" value="PROTEASOME REGULATOR PA28"/>
    <property type="match status" value="1"/>
</dbReference>
<evidence type="ECO:0000259" key="3">
    <source>
        <dbReference type="Pfam" id="PF02252"/>
    </source>
</evidence>
<evidence type="ECO:0000256" key="1">
    <source>
        <dbReference type="ARBA" id="ARBA00005883"/>
    </source>
</evidence>
<comment type="caution">
    <text evidence="4">The sequence shown here is derived from an EMBL/GenBank/DDBJ whole genome shotgun (WGS) entry which is preliminary data.</text>
</comment>
<dbReference type="GO" id="GO:2000045">
    <property type="term" value="P:regulation of G1/S transition of mitotic cell cycle"/>
    <property type="evidence" value="ECO:0007669"/>
    <property type="project" value="TreeGrafter"/>
</dbReference>
<organism evidence="4 5">
    <name type="scientific">Anaeramoeba flamelloides</name>
    <dbReference type="NCBI Taxonomy" id="1746091"/>
    <lineage>
        <taxon>Eukaryota</taxon>
        <taxon>Metamonada</taxon>
        <taxon>Anaeramoebidae</taxon>
        <taxon>Anaeramoeba</taxon>
    </lineage>
</organism>
<gene>
    <name evidence="4" type="ORF">M0812_02596</name>
</gene>
<proteinExistence type="inferred from homology"/>
<evidence type="ECO:0000313" key="4">
    <source>
        <dbReference type="EMBL" id="KAJ3430921.1"/>
    </source>
</evidence>
<keyword evidence="2 4" id="KW-0647">Proteasome</keyword>
<dbReference type="InterPro" id="IPR036252">
    <property type="entry name" value="Proteasome_activ_sf"/>
</dbReference>
<dbReference type="GO" id="GO:0061133">
    <property type="term" value="F:endopeptidase activator activity"/>
    <property type="evidence" value="ECO:0007669"/>
    <property type="project" value="TreeGrafter"/>
</dbReference>
<dbReference type="InterPro" id="IPR036997">
    <property type="entry name" value="PA28_C_sf"/>
</dbReference>
<sequence>MDKQLAKKLKLKFDKHKEDMKKDALEIMNIKFVKKYFELSEKVLSIPKYDVDKSEKDYLQFREFILKSSKSIDKSQKSNSTDLDQRKRKIDSIVNNDLELIAQNSKKNKVQQSLKKNPELIHGIIGCNPEILSLMKDLKKEVLLLSEYSSNVKRWMNFKVPKISDGGNFGVGVLEEVITVLVRSEEIAYEVIESMTKYFIARGKLISKTFKNLPIEDYCRSLFSLDQSQKISLRTMFSDIRDNYGVIYDIIQKNIEKVIQPRLEHRSSMF</sequence>
<dbReference type="PANTHER" id="PTHR10660:SF2">
    <property type="entry name" value="LD45860P"/>
    <property type="match status" value="1"/>
</dbReference>
<dbReference type="AlphaFoldDB" id="A0AAV7YMH9"/>
<accession>A0AAV7YMH9</accession>
<dbReference type="GO" id="GO:0061136">
    <property type="term" value="P:regulation of proteasomal protein catabolic process"/>
    <property type="evidence" value="ECO:0007669"/>
    <property type="project" value="TreeGrafter"/>
</dbReference>